<dbReference type="Gene3D" id="1.10.10.10">
    <property type="entry name" value="Winged helix-like DNA-binding domain superfamily/Winged helix DNA-binding domain"/>
    <property type="match status" value="1"/>
</dbReference>
<evidence type="ECO:0000256" key="3">
    <source>
        <dbReference type="ARBA" id="ARBA00023163"/>
    </source>
</evidence>
<evidence type="ECO:0000259" key="4">
    <source>
        <dbReference type="PROSITE" id="PS50043"/>
    </source>
</evidence>
<keyword evidence="3" id="KW-0804">Transcription</keyword>
<dbReference type="OrthoDB" id="4175255at2"/>
<dbReference type="KEGG" id="sdv:BN159_7751"/>
<dbReference type="InterPro" id="IPR016032">
    <property type="entry name" value="Sig_transdc_resp-reg_C-effctor"/>
</dbReference>
<evidence type="ECO:0000313" key="5">
    <source>
        <dbReference type="EMBL" id="CCK32130.1"/>
    </source>
</evidence>
<dbReference type="EMBL" id="HE971709">
    <property type="protein sequence ID" value="CCK32130.1"/>
    <property type="molecule type" value="Genomic_DNA"/>
</dbReference>
<dbReference type="InterPro" id="IPR036388">
    <property type="entry name" value="WH-like_DNA-bd_sf"/>
</dbReference>
<reference evidence="5 6" key="1">
    <citation type="journal article" date="2012" name="J. Bacteriol.">
        <title>Genome sequence of the bacterium Streptomyces davawensis JCM 4913 and heterologous production of the unique antibiotic roseoflavin.</title>
        <authorList>
            <person name="Jankowitsch F."/>
            <person name="Schwarz J."/>
            <person name="Ruckert C."/>
            <person name="Gust B."/>
            <person name="Szczepanowski R."/>
            <person name="Blom J."/>
            <person name="Pelzer S."/>
            <person name="Kalinowski J."/>
            <person name="Mack M."/>
        </authorList>
    </citation>
    <scope>NUCLEOTIDE SEQUENCE [LARGE SCALE GENOMIC DNA]</scope>
    <source>
        <strain evidence="6">DSM 101723 / JCM 4913 / KCC S-0913 / 768</strain>
    </source>
</reference>
<dbReference type="CDD" id="cd06170">
    <property type="entry name" value="LuxR_C_like"/>
    <property type="match status" value="1"/>
</dbReference>
<dbReference type="eggNOG" id="ENOG5031XZE">
    <property type="taxonomic scope" value="Bacteria"/>
</dbReference>
<name>K4RF01_STRDJ</name>
<dbReference type="PATRIC" id="fig|1214101.3.peg.7849"/>
<feature type="domain" description="HTH luxR-type" evidence="4">
    <location>
        <begin position="5"/>
        <end position="70"/>
    </location>
</feature>
<evidence type="ECO:0000256" key="2">
    <source>
        <dbReference type="ARBA" id="ARBA00023125"/>
    </source>
</evidence>
<dbReference type="SUPFAM" id="SSF46894">
    <property type="entry name" value="C-terminal effector domain of the bipartite response regulators"/>
    <property type="match status" value="2"/>
</dbReference>
<proteinExistence type="predicted"/>
<dbReference type="PANTHER" id="PTHR44688">
    <property type="entry name" value="DNA-BINDING TRANSCRIPTIONAL ACTIVATOR DEVR_DOSR"/>
    <property type="match status" value="1"/>
</dbReference>
<dbReference type="AlphaFoldDB" id="K4RF01"/>
<dbReference type="Proteomes" id="UP000008043">
    <property type="component" value="Chromosome"/>
</dbReference>
<organism evidence="5 6">
    <name type="scientific">Streptomyces davaonensis (strain DSM 101723 / JCM 4913 / KCC S-0913 / 768)</name>
    <dbReference type="NCBI Taxonomy" id="1214101"/>
    <lineage>
        <taxon>Bacteria</taxon>
        <taxon>Bacillati</taxon>
        <taxon>Actinomycetota</taxon>
        <taxon>Actinomycetes</taxon>
        <taxon>Kitasatosporales</taxon>
        <taxon>Streptomycetaceae</taxon>
        <taxon>Streptomyces</taxon>
    </lineage>
</organism>
<dbReference type="GO" id="GO:0003677">
    <property type="term" value="F:DNA binding"/>
    <property type="evidence" value="ECO:0007669"/>
    <property type="project" value="UniProtKB-KW"/>
</dbReference>
<keyword evidence="1" id="KW-0805">Transcription regulation</keyword>
<evidence type="ECO:0000313" key="6">
    <source>
        <dbReference type="Proteomes" id="UP000008043"/>
    </source>
</evidence>
<dbReference type="InterPro" id="IPR000792">
    <property type="entry name" value="Tscrpt_reg_LuxR_C"/>
</dbReference>
<dbReference type="PRINTS" id="PR00038">
    <property type="entry name" value="HTHLUXR"/>
</dbReference>
<dbReference type="RefSeq" id="WP_015662456.1">
    <property type="nucleotide sequence ID" value="NC_020504.1"/>
</dbReference>
<dbReference type="Pfam" id="PF00196">
    <property type="entry name" value="GerE"/>
    <property type="match status" value="1"/>
</dbReference>
<dbReference type="PANTHER" id="PTHR44688:SF16">
    <property type="entry name" value="DNA-BINDING TRANSCRIPTIONAL ACTIVATOR DEVR_DOSR"/>
    <property type="match status" value="1"/>
</dbReference>
<dbReference type="PROSITE" id="PS50043">
    <property type="entry name" value="HTH_LUXR_2"/>
    <property type="match status" value="1"/>
</dbReference>
<accession>K4RF01</accession>
<keyword evidence="2" id="KW-0238">DNA-binding</keyword>
<dbReference type="SMART" id="SM00421">
    <property type="entry name" value="HTH_LUXR"/>
    <property type="match status" value="2"/>
</dbReference>
<dbReference type="HOGENOM" id="CLU_1626082_0_0_11"/>
<evidence type="ECO:0000256" key="1">
    <source>
        <dbReference type="ARBA" id="ARBA00023015"/>
    </source>
</evidence>
<gene>
    <name evidence="5" type="ORF">BN159_7751</name>
</gene>
<dbReference type="STRING" id="1214101.BN159_7751"/>
<sequence>MPAPDGTITPSLSPQEREALLGIARGKTTAETAADMGVSERTVNTHILRIGGKLGTLECAAMVELAYQQHHLDVPDPVDHVVSLPAEQRSILNGLAGGKTIEQIAADEQRPLSDVRRDARRMLRTLGASSAPYAVTRGWQFGLLGPTANPERSRDVAAVAGSA</sequence>
<protein>
    <recommendedName>
        <fullName evidence="4">HTH luxR-type domain-containing protein</fullName>
    </recommendedName>
</protein>
<keyword evidence="6" id="KW-1185">Reference proteome</keyword>
<dbReference type="GO" id="GO:0006355">
    <property type="term" value="P:regulation of DNA-templated transcription"/>
    <property type="evidence" value="ECO:0007669"/>
    <property type="project" value="InterPro"/>
</dbReference>